<evidence type="ECO:0000256" key="1">
    <source>
        <dbReference type="SAM" id="SignalP"/>
    </source>
</evidence>
<accession>E3CTL2</accession>
<name>E3CTL2_SCHMD</name>
<dbReference type="AlphaFoldDB" id="E3CTL2"/>
<organism evidence="2">
    <name type="scientific">Schmidtea mediterranea</name>
    <name type="common">Freshwater planarian flatworm</name>
    <dbReference type="NCBI Taxonomy" id="79327"/>
    <lineage>
        <taxon>Eukaryota</taxon>
        <taxon>Metazoa</taxon>
        <taxon>Spiralia</taxon>
        <taxon>Lophotrochozoa</taxon>
        <taxon>Platyhelminthes</taxon>
        <taxon>Rhabditophora</taxon>
        <taxon>Seriata</taxon>
        <taxon>Tricladida</taxon>
        <taxon>Continenticola</taxon>
        <taxon>Geoplanoidea</taxon>
        <taxon>Dugesiidae</taxon>
        <taxon>Schmidtea</taxon>
    </lineage>
</organism>
<reference evidence="2" key="1">
    <citation type="submission" date="2009-12" db="EMBL/GenBank/DDBJ databases">
        <authorList>
            <person name="Collins J."/>
            <person name="Hou X."/>
            <person name="Romanova E.V."/>
            <person name="Miller C.M."/>
            <person name="Lambrus B.G."/>
            <person name="Sweedler J.V."/>
            <person name="Newmark P.A."/>
        </authorList>
    </citation>
    <scope>NUCLEOTIDE SEQUENCE</scope>
</reference>
<sequence>MNSLSITIFVLSILVSWAQSEQKRSSVFRFGKRDQSIDQLTDDSAFSNVPVESTRRNYEQLLSPYPENDQDENKRSVAFRFGKRRGVAFRFGKRGSVFRYGKRQSVFRYG</sequence>
<protein>
    <submittedName>
        <fullName evidence="2">Neuropeptide-4</fullName>
    </submittedName>
</protein>
<reference evidence="2" key="2">
    <citation type="journal article" date="2010" name="PLoS Biol.">
        <title>Genome-wide analyses reveal a role for peptide hormones in planarian germline development.</title>
        <authorList>
            <person name="Collins J.J."/>
            <person name="Hou X."/>
            <person name="Romanova E.V."/>
            <person name="Lambrus B.G."/>
            <person name="Miller C.M."/>
            <person name="Saberi A."/>
            <person name="Sweedler J.V."/>
            <person name="Newmark P.A."/>
        </authorList>
    </citation>
    <scope>NUCLEOTIDE SEQUENCE</scope>
</reference>
<feature type="signal peptide" evidence="1">
    <location>
        <begin position="1"/>
        <end position="20"/>
    </location>
</feature>
<dbReference type="EMBL" id="BK007037">
    <property type="protein sequence ID" value="DAA33926.1"/>
    <property type="molecule type" value="mRNA"/>
</dbReference>
<proteinExistence type="evidence at transcript level"/>
<evidence type="ECO:0000313" key="2">
    <source>
        <dbReference type="EMBL" id="DAA33926.1"/>
    </source>
</evidence>
<dbReference type="GO" id="GO:0007218">
    <property type="term" value="P:neuropeptide signaling pathway"/>
    <property type="evidence" value="ECO:0007669"/>
    <property type="project" value="UniProtKB-KW"/>
</dbReference>
<keyword evidence="2" id="KW-0527">Neuropeptide</keyword>
<feature type="chain" id="PRO_5003167847" evidence="1">
    <location>
        <begin position="21"/>
        <end position="110"/>
    </location>
</feature>
<dbReference type="OrthoDB" id="10017242at2759"/>
<keyword evidence="1" id="KW-0732">Signal</keyword>